<dbReference type="EMBL" id="JBHLUU010000027">
    <property type="protein sequence ID" value="MFC0475522.1"/>
    <property type="molecule type" value="Genomic_DNA"/>
</dbReference>
<gene>
    <name evidence="1" type="ORF">ACFFHF_09700</name>
</gene>
<sequence length="118" mass="14218">MNEKMMEVFVRNIVASLPRNRRKLYQFIESIEDSLAQQSDTREEFLALLREHSPHHQAAERFNMSIEETVRVMHDIEDEISEKLENKLKNYKWIDFTEQLHGKQVETNQQVQYFFVTS</sequence>
<name>A0ABV6KQA4_9BACI</name>
<reference evidence="1 2" key="1">
    <citation type="submission" date="2024-09" db="EMBL/GenBank/DDBJ databases">
        <authorList>
            <person name="Sun Q."/>
            <person name="Mori K."/>
        </authorList>
    </citation>
    <scope>NUCLEOTIDE SEQUENCE [LARGE SCALE GENOMIC DNA]</scope>
    <source>
        <strain evidence="1 2">CGMCC 1.9126</strain>
    </source>
</reference>
<evidence type="ECO:0000313" key="2">
    <source>
        <dbReference type="Proteomes" id="UP001589738"/>
    </source>
</evidence>
<evidence type="ECO:0000313" key="1">
    <source>
        <dbReference type="EMBL" id="MFC0475522.1"/>
    </source>
</evidence>
<dbReference type="Proteomes" id="UP001589738">
    <property type="component" value="Unassembled WGS sequence"/>
</dbReference>
<keyword evidence="2" id="KW-1185">Reference proteome</keyword>
<organism evidence="1 2">
    <name type="scientific">Robertmurraya beringensis</name>
    <dbReference type="NCBI Taxonomy" id="641660"/>
    <lineage>
        <taxon>Bacteria</taxon>
        <taxon>Bacillati</taxon>
        <taxon>Bacillota</taxon>
        <taxon>Bacilli</taxon>
        <taxon>Bacillales</taxon>
        <taxon>Bacillaceae</taxon>
        <taxon>Robertmurraya</taxon>
    </lineage>
</organism>
<comment type="caution">
    <text evidence="1">The sequence shown here is derived from an EMBL/GenBank/DDBJ whole genome shotgun (WGS) entry which is preliminary data.</text>
</comment>
<protein>
    <submittedName>
        <fullName evidence="1">Uncharacterized protein</fullName>
    </submittedName>
</protein>
<dbReference type="RefSeq" id="WP_340903773.1">
    <property type="nucleotide sequence ID" value="NZ_JBHLUU010000027.1"/>
</dbReference>
<proteinExistence type="predicted"/>
<accession>A0ABV6KQA4</accession>